<dbReference type="EMBL" id="JBHFFA010000002">
    <property type="protein sequence ID" value="KAL2644007.1"/>
    <property type="molecule type" value="Genomic_DNA"/>
</dbReference>
<proteinExistence type="predicted"/>
<keyword evidence="2" id="KW-1185">Reference proteome</keyword>
<comment type="caution">
    <text evidence="1">The sequence shown here is derived from an EMBL/GenBank/DDBJ whole genome shotgun (WGS) entry which is preliminary data.</text>
</comment>
<evidence type="ECO:0000313" key="2">
    <source>
        <dbReference type="Proteomes" id="UP001605036"/>
    </source>
</evidence>
<organism evidence="1 2">
    <name type="scientific">Riccia fluitans</name>
    <dbReference type="NCBI Taxonomy" id="41844"/>
    <lineage>
        <taxon>Eukaryota</taxon>
        <taxon>Viridiplantae</taxon>
        <taxon>Streptophyta</taxon>
        <taxon>Embryophyta</taxon>
        <taxon>Marchantiophyta</taxon>
        <taxon>Marchantiopsida</taxon>
        <taxon>Marchantiidae</taxon>
        <taxon>Marchantiales</taxon>
        <taxon>Ricciaceae</taxon>
        <taxon>Riccia</taxon>
    </lineage>
</organism>
<protein>
    <submittedName>
        <fullName evidence="1">Uncharacterized protein</fullName>
    </submittedName>
</protein>
<accession>A0ABD1Z886</accession>
<dbReference type="Proteomes" id="UP001605036">
    <property type="component" value="Unassembled WGS sequence"/>
</dbReference>
<gene>
    <name evidence="1" type="ORF">R1flu_011594</name>
</gene>
<name>A0ABD1Z886_9MARC</name>
<reference evidence="1 2" key="1">
    <citation type="submission" date="2024-09" db="EMBL/GenBank/DDBJ databases">
        <title>Chromosome-scale assembly of Riccia fluitans.</title>
        <authorList>
            <person name="Paukszto L."/>
            <person name="Sawicki J."/>
            <person name="Karawczyk K."/>
            <person name="Piernik-Szablinska J."/>
            <person name="Szczecinska M."/>
            <person name="Mazdziarz M."/>
        </authorList>
    </citation>
    <scope>NUCLEOTIDE SEQUENCE [LARGE SCALE GENOMIC DNA]</scope>
    <source>
        <strain evidence="1">Rf_01</strain>
        <tissue evidence="1">Aerial parts of the thallus</tissue>
    </source>
</reference>
<sequence>MVHSHRVLGAGLSLRVIFHYKTTAAVYEACCLGLCECAIRLDDSRRPHHSTTVLFGRGRFRRSTSRLFAQTDFSESLLRILHLQGITGNGIASVEHQWRLTHRSWIGREYCSRGQEEWRSRWKLS</sequence>
<evidence type="ECO:0000313" key="1">
    <source>
        <dbReference type="EMBL" id="KAL2644007.1"/>
    </source>
</evidence>
<dbReference type="AlphaFoldDB" id="A0ABD1Z886"/>